<evidence type="ECO:0000256" key="2">
    <source>
        <dbReference type="ARBA" id="ARBA00004123"/>
    </source>
</evidence>
<dbReference type="InterPro" id="IPR048562">
    <property type="entry name" value="KDM6A_B-like_C-hel"/>
</dbReference>
<accession>A0ABR4QIL8</accession>
<reference evidence="15 16" key="1">
    <citation type="journal article" date="2022" name="Front. Cell. Infect. Microbiol.">
        <title>The Genomes of Two Strains of Taenia crassiceps the Animal Model for the Study of Human Cysticercosis.</title>
        <authorList>
            <person name="Bobes R.J."/>
            <person name="Estrada K."/>
            <person name="Rios-Valencia D.G."/>
            <person name="Calderon-Gallegos A."/>
            <person name="de la Torre P."/>
            <person name="Carrero J.C."/>
            <person name="Sanchez-Flores A."/>
            <person name="Laclette J.P."/>
        </authorList>
    </citation>
    <scope>NUCLEOTIDE SEQUENCE [LARGE SCALE GENOMIC DNA]</scope>
    <source>
        <strain evidence="15">WFUcys</strain>
    </source>
</reference>
<evidence type="ECO:0000313" key="16">
    <source>
        <dbReference type="Proteomes" id="UP001651158"/>
    </source>
</evidence>
<dbReference type="Gene3D" id="1.25.40.10">
    <property type="entry name" value="Tetratricopeptide repeat domain"/>
    <property type="match status" value="2"/>
</dbReference>
<evidence type="ECO:0000256" key="8">
    <source>
        <dbReference type="ARBA" id="ARBA00023002"/>
    </source>
</evidence>
<comment type="caution">
    <text evidence="15">The sequence shown here is derived from an EMBL/GenBank/DDBJ whole genome shotgun (WGS) entry which is preliminary data.</text>
</comment>
<feature type="compositionally biased region" description="Polar residues" evidence="13">
    <location>
        <begin position="1064"/>
        <end position="1082"/>
    </location>
</feature>
<dbReference type="Pfam" id="PF21322">
    <property type="entry name" value="KDM6_C-hel"/>
    <property type="match status" value="1"/>
</dbReference>
<keyword evidence="10" id="KW-0539">Nucleus</keyword>
<dbReference type="PROSITE" id="PS51184">
    <property type="entry name" value="JMJC"/>
    <property type="match status" value="1"/>
</dbReference>
<dbReference type="Gene3D" id="2.60.120.650">
    <property type="entry name" value="Cupin"/>
    <property type="match status" value="1"/>
</dbReference>
<comment type="similarity">
    <text evidence="11">Belongs to the UTX family.</text>
</comment>
<evidence type="ECO:0000256" key="6">
    <source>
        <dbReference type="ARBA" id="ARBA00022853"/>
    </source>
</evidence>
<evidence type="ECO:0000313" key="15">
    <source>
        <dbReference type="EMBL" id="KAL5109299.1"/>
    </source>
</evidence>
<proteinExistence type="inferred from homology"/>
<dbReference type="Gene3D" id="2.10.110.20">
    <property type="match status" value="1"/>
</dbReference>
<dbReference type="InterPro" id="IPR003347">
    <property type="entry name" value="JmjC_dom"/>
</dbReference>
<feature type="region of interest" description="Disordered" evidence="13">
    <location>
        <begin position="522"/>
        <end position="572"/>
    </location>
</feature>
<evidence type="ECO:0000256" key="1">
    <source>
        <dbReference type="ARBA" id="ARBA00001954"/>
    </source>
</evidence>
<dbReference type="SMART" id="SM00028">
    <property type="entry name" value="TPR"/>
    <property type="match status" value="6"/>
</dbReference>
<keyword evidence="6" id="KW-0156">Chromatin regulator</keyword>
<comment type="subcellular location">
    <subcellularLocation>
        <location evidence="2">Nucleus</location>
    </subcellularLocation>
</comment>
<sequence>MSSPPYLSLSFTEEEASSLVELDSLEFGFFRIDANDNRKLLERAVFYLDGIIARKVYELEEARAKEEQEELRVLEETQNSVQSPTKVRINVYLKYSKMQDKSISPVIYLLLGHYQLLLNLYDDAFSAYSKYESLVDEKGRRNLSFLYGFALCCFHFGAFNRALLLFQQILYLQPSFPRRKEIHIRLGYIYKLRKDLDKSHRHFRQALHDESPSTWGPIEIQFQIGHLLEVCGRIKQAKATYEQILESVQPDTATHVQHLCLRQLAWLYQTGGGGQIGGKGEPGVVSLAHKELAIQLLQKAVDLDSSNGKTWYLLGRCQAAVNRVQDAFRAYRSSIDKTEASADTWCSIGVLYQEQNQPMDALQAYFCAVQLDKCHVTAWVNLGTLYESMHQFKEALKCYTNAANADKRDMIKPPVKARIATLQQLLPRLADKVMVGCGSVGVDVSLVNAAGGAISSSALSTTPLAKLPTVDAAWDLPIPAELTQRQVQLMLQEANRSQCSAFSNSGSHWAALLSSNAIKLDEEEEEGGKARKEGKCESRGIQKQSDEPQRPFKRPKVEEEEEEGEGDRKRDFKELSLLPDSLPSVDEISTLYSLLCQRSGQSARQRHQFQRIYTKAFNYLLYKKSHPEAAAALIEDPFSCANRRIFRRQVSNTTASEGSEGTGVAATVSSTKVSTSAPPACETSSADDVEKAGQRHQQQVDATVAELLSAAANDDTLVADQLPDDFALLTDDLFAQLNTTADDLVDITLFQNPPSSINGGGDGECAGSAVGTSTSASATEQGAPSTVVDLKSTEGEAQQCPSTRPKREGTTLLSQKDNGAAAPSNISEVTPKSSTPPKLVRNLGAFLTRPVMQLKSPTTDLDTSMTAKQIIEAVSGLGRLGGPWWNSLLPEGSPLPSPPEKPLPACPADKLLPPTPCVYLDKRKDAVSPELARFCLSQPVVVVRGLATALRMDLGLFSTKSLVEANPNQRIEIRTQSVSGAEKIRSANLPSTPLGEQSPWFLESPRSQTTIARYANYQAASFKEALREEKQGPVPQVTSDSTSAVERDSSASAKGTSYCGDTMQRASKVSPSGKSASGGVVSTSPRNKLIRVTSAVNMLSHIGYPLIGVNTVQLYMKIPGSRTPGRQECNNTCVVNINVGPGDCEWFAVPEQYWGVLHQLTERQGLDFLTGTWWPDVEELRQEGVPLYQFLQKPGDLVWLNAGTVYWVQALGWCNNIAWNIGPLTARQYQLAVERFEYNRLRNVKSLVPMIHLSWQLAKNIRVGDVQLYELIRHTLLRTMVDSQLILDFLDQLEIQVKRHGKKPDDIAHSCQDCEIEVFNLLFVTTQEKKTEVRCFACARRSDPSLRSFNVLSEYYMQELAVIYDNFQFQVHPVTAYSVVK</sequence>
<dbReference type="SUPFAM" id="SSF48452">
    <property type="entry name" value="TPR-like"/>
    <property type="match status" value="1"/>
</dbReference>
<feature type="region of interest" description="Disordered" evidence="13">
    <location>
        <begin position="757"/>
        <end position="837"/>
    </location>
</feature>
<comment type="cofactor">
    <cofactor evidence="1">
        <name>Fe(2+)</name>
        <dbReference type="ChEBI" id="CHEBI:29033"/>
    </cofactor>
</comment>
<feature type="region of interest" description="Disordered" evidence="13">
    <location>
        <begin position="1027"/>
        <end position="1082"/>
    </location>
</feature>
<dbReference type="Gene3D" id="1.20.58.1370">
    <property type="match status" value="1"/>
</dbReference>
<keyword evidence="9" id="KW-0408">Iron</keyword>
<dbReference type="PANTHER" id="PTHR14017">
    <property type="entry name" value="LYSINE-SPECIFIC DEMETHYLASE"/>
    <property type="match status" value="1"/>
</dbReference>
<feature type="compositionally biased region" description="Polar residues" evidence="13">
    <location>
        <begin position="1036"/>
        <end position="1055"/>
    </location>
</feature>
<keyword evidence="3" id="KW-0597">Phosphoprotein</keyword>
<evidence type="ECO:0000256" key="10">
    <source>
        <dbReference type="ARBA" id="ARBA00023242"/>
    </source>
</evidence>
<evidence type="ECO:0000256" key="12">
    <source>
        <dbReference type="PROSITE-ProRule" id="PRU00339"/>
    </source>
</evidence>
<keyword evidence="4" id="KW-0479">Metal-binding</keyword>
<feature type="domain" description="JmjC" evidence="14">
    <location>
        <begin position="1081"/>
        <end position="1238"/>
    </location>
</feature>
<dbReference type="SMART" id="SM00558">
    <property type="entry name" value="JmjC"/>
    <property type="match status" value="1"/>
</dbReference>
<evidence type="ECO:0000256" key="7">
    <source>
        <dbReference type="ARBA" id="ARBA00022964"/>
    </source>
</evidence>
<feature type="region of interest" description="Disordered" evidence="13">
    <location>
        <begin position="652"/>
        <end position="685"/>
    </location>
</feature>
<keyword evidence="5" id="KW-0862">Zinc</keyword>
<dbReference type="InterPro" id="IPR019734">
    <property type="entry name" value="TPR_rpt"/>
</dbReference>
<keyword evidence="8" id="KW-0560">Oxidoreductase</keyword>
<evidence type="ECO:0000256" key="5">
    <source>
        <dbReference type="ARBA" id="ARBA00022833"/>
    </source>
</evidence>
<dbReference type="InterPro" id="IPR011990">
    <property type="entry name" value="TPR-like_helical_dom_sf"/>
</dbReference>
<dbReference type="Proteomes" id="UP001651158">
    <property type="component" value="Unassembled WGS sequence"/>
</dbReference>
<dbReference type="InterPro" id="IPR051630">
    <property type="entry name" value="Corepressor-Demethylase"/>
</dbReference>
<evidence type="ECO:0000256" key="11">
    <source>
        <dbReference type="ARBA" id="ARBA00034483"/>
    </source>
</evidence>
<feature type="repeat" description="TPR" evidence="12">
    <location>
        <begin position="376"/>
        <end position="409"/>
    </location>
</feature>
<evidence type="ECO:0000259" key="14">
    <source>
        <dbReference type="PROSITE" id="PS51184"/>
    </source>
</evidence>
<gene>
    <name evidence="15" type="ORF">TcWFU_008118</name>
</gene>
<dbReference type="Pfam" id="PF13181">
    <property type="entry name" value="TPR_8"/>
    <property type="match status" value="1"/>
</dbReference>
<organism evidence="15 16">
    <name type="scientific">Taenia crassiceps</name>
    <dbReference type="NCBI Taxonomy" id="6207"/>
    <lineage>
        <taxon>Eukaryota</taxon>
        <taxon>Metazoa</taxon>
        <taxon>Spiralia</taxon>
        <taxon>Lophotrochozoa</taxon>
        <taxon>Platyhelminthes</taxon>
        <taxon>Cestoda</taxon>
        <taxon>Eucestoda</taxon>
        <taxon>Cyclophyllidea</taxon>
        <taxon>Taeniidae</taxon>
        <taxon>Taenia</taxon>
    </lineage>
</organism>
<dbReference type="EMBL" id="JAKROA010000003">
    <property type="protein sequence ID" value="KAL5109299.1"/>
    <property type="molecule type" value="Genomic_DNA"/>
</dbReference>
<dbReference type="InterPro" id="IPR046941">
    <property type="entry name" value="KDM6_GATAL_sf"/>
</dbReference>
<evidence type="ECO:0000256" key="9">
    <source>
        <dbReference type="ARBA" id="ARBA00023004"/>
    </source>
</evidence>
<dbReference type="PROSITE" id="PS50005">
    <property type="entry name" value="TPR"/>
    <property type="match status" value="1"/>
</dbReference>
<dbReference type="Pfam" id="PF02373">
    <property type="entry name" value="JmjC"/>
    <property type="match status" value="1"/>
</dbReference>
<keyword evidence="16" id="KW-1185">Reference proteome</keyword>
<feature type="compositionally biased region" description="Polar residues" evidence="13">
    <location>
        <begin position="824"/>
        <end position="836"/>
    </location>
</feature>
<protein>
    <recommendedName>
        <fullName evidence="14">JmjC domain-containing protein</fullName>
    </recommendedName>
</protein>
<evidence type="ECO:0000256" key="13">
    <source>
        <dbReference type="SAM" id="MobiDB-lite"/>
    </source>
</evidence>
<keyword evidence="12" id="KW-0802">TPR repeat</keyword>
<dbReference type="InterPro" id="IPR048560">
    <property type="entry name" value="KDM6A_B-like_GATAL"/>
</dbReference>
<feature type="compositionally biased region" description="Basic and acidic residues" evidence="13">
    <location>
        <begin position="527"/>
        <end position="550"/>
    </location>
</feature>
<dbReference type="SUPFAM" id="SSF51197">
    <property type="entry name" value="Clavaminate synthase-like"/>
    <property type="match status" value="1"/>
</dbReference>
<name>A0ABR4QIL8_9CEST</name>
<evidence type="ECO:0000256" key="3">
    <source>
        <dbReference type="ARBA" id="ARBA00022553"/>
    </source>
</evidence>
<feature type="compositionally biased region" description="Low complexity" evidence="13">
    <location>
        <begin position="664"/>
        <end position="677"/>
    </location>
</feature>
<dbReference type="Pfam" id="PF21326">
    <property type="entry name" value="KDM6_GATAL"/>
    <property type="match status" value="1"/>
</dbReference>
<dbReference type="PANTHER" id="PTHR14017:SF1">
    <property type="entry name" value="LD02225P"/>
    <property type="match status" value="1"/>
</dbReference>
<keyword evidence="7" id="KW-0223">Dioxygenase</keyword>
<feature type="compositionally biased region" description="Low complexity" evidence="13">
    <location>
        <begin position="766"/>
        <end position="779"/>
    </location>
</feature>
<evidence type="ECO:0000256" key="4">
    <source>
        <dbReference type="ARBA" id="ARBA00022723"/>
    </source>
</evidence>